<keyword evidence="3" id="KW-1185">Reference proteome</keyword>
<evidence type="ECO:0000313" key="2">
    <source>
        <dbReference type="EMBL" id="TLE16509.1"/>
    </source>
</evidence>
<comment type="caution">
    <text evidence="2">The sequence shown here is derived from an EMBL/GenBank/DDBJ whole genome shotgun (WGS) entry which is preliminary data.</text>
</comment>
<evidence type="ECO:0000313" key="3">
    <source>
        <dbReference type="Proteomes" id="UP000029920"/>
    </source>
</evidence>
<feature type="signal peptide" evidence="1">
    <location>
        <begin position="1"/>
        <end position="20"/>
    </location>
</feature>
<proteinExistence type="predicted"/>
<feature type="chain" id="PRO_5020454422" evidence="1">
    <location>
        <begin position="21"/>
        <end position="109"/>
    </location>
</feature>
<dbReference type="RefSeq" id="WP_052087384.1">
    <property type="nucleotide sequence ID" value="NZ_JRPC02000005.1"/>
</dbReference>
<gene>
    <name evidence="2" type="ORF">LS72_002465</name>
</gene>
<protein>
    <submittedName>
        <fullName evidence="2">Uncharacterized protein</fullName>
    </submittedName>
</protein>
<sequence length="109" mass="12273">MKKVFLTAVLALGLMGVTNASEVDVLALVTKGKVNENSAGVKVLTLDEKKEIVGGYRPFSASWYSYTFIQMPLTNNYNANINNQSNSHMSNAFMQTYKPPRFPVYFRKR</sequence>
<dbReference type="Proteomes" id="UP000029920">
    <property type="component" value="Unassembled WGS sequence"/>
</dbReference>
<accession>A0A4U8UER3</accession>
<evidence type="ECO:0000256" key="1">
    <source>
        <dbReference type="SAM" id="SignalP"/>
    </source>
</evidence>
<organism evidence="2 3">
    <name type="scientific">Helicobacter apodemus</name>
    <dbReference type="NCBI Taxonomy" id="135569"/>
    <lineage>
        <taxon>Bacteria</taxon>
        <taxon>Pseudomonadati</taxon>
        <taxon>Campylobacterota</taxon>
        <taxon>Epsilonproteobacteria</taxon>
        <taxon>Campylobacterales</taxon>
        <taxon>Helicobacteraceae</taxon>
        <taxon>Helicobacter</taxon>
    </lineage>
</organism>
<name>A0A4U8UER3_9HELI</name>
<dbReference type="AlphaFoldDB" id="A0A4U8UER3"/>
<reference evidence="2 3" key="1">
    <citation type="journal article" date="2014" name="Genome Announc.">
        <title>Draft genome sequences of eight enterohepatic helicobacter species isolated from both laboratory and wild rodents.</title>
        <authorList>
            <person name="Sheh A."/>
            <person name="Shen Z."/>
            <person name="Fox J.G."/>
        </authorList>
    </citation>
    <scope>NUCLEOTIDE SEQUENCE [LARGE SCALE GENOMIC DNA]</scope>
    <source>
        <strain evidence="2 3">MIT-03-7007</strain>
    </source>
</reference>
<dbReference type="EMBL" id="JRPC02000005">
    <property type="protein sequence ID" value="TLE16509.1"/>
    <property type="molecule type" value="Genomic_DNA"/>
</dbReference>
<keyword evidence="1" id="KW-0732">Signal</keyword>